<dbReference type="AlphaFoldDB" id="A0A8T0WCF2"/>
<proteinExistence type="predicted"/>
<evidence type="ECO:0000313" key="2">
    <source>
        <dbReference type="Proteomes" id="UP000823388"/>
    </source>
</evidence>
<sequence length="75" mass="8239">MHPFWISVSFHNPAFPSFPLPCNPGPPLLSTVANGPAAGTGRASVQAERVWASASFMPWESSYAKGKWLLRQELR</sequence>
<organism evidence="1 2">
    <name type="scientific">Panicum virgatum</name>
    <name type="common">Blackwell switchgrass</name>
    <dbReference type="NCBI Taxonomy" id="38727"/>
    <lineage>
        <taxon>Eukaryota</taxon>
        <taxon>Viridiplantae</taxon>
        <taxon>Streptophyta</taxon>
        <taxon>Embryophyta</taxon>
        <taxon>Tracheophyta</taxon>
        <taxon>Spermatophyta</taxon>
        <taxon>Magnoliopsida</taxon>
        <taxon>Liliopsida</taxon>
        <taxon>Poales</taxon>
        <taxon>Poaceae</taxon>
        <taxon>PACMAD clade</taxon>
        <taxon>Panicoideae</taxon>
        <taxon>Panicodae</taxon>
        <taxon>Paniceae</taxon>
        <taxon>Panicinae</taxon>
        <taxon>Panicum</taxon>
        <taxon>Panicum sect. Hiantes</taxon>
    </lineage>
</organism>
<name>A0A8T0WCF2_PANVG</name>
<comment type="caution">
    <text evidence="1">The sequence shown here is derived from an EMBL/GenBank/DDBJ whole genome shotgun (WGS) entry which is preliminary data.</text>
</comment>
<dbReference type="EMBL" id="CM029039">
    <property type="protein sequence ID" value="KAG2644878.1"/>
    <property type="molecule type" value="Genomic_DNA"/>
</dbReference>
<evidence type="ECO:0000313" key="1">
    <source>
        <dbReference type="EMBL" id="KAG2644878.1"/>
    </source>
</evidence>
<protein>
    <submittedName>
        <fullName evidence="1">Uncharacterized protein</fullName>
    </submittedName>
</protein>
<dbReference type="Proteomes" id="UP000823388">
    <property type="component" value="Chromosome 2K"/>
</dbReference>
<reference evidence="1 2" key="1">
    <citation type="submission" date="2020-05" db="EMBL/GenBank/DDBJ databases">
        <title>WGS assembly of Panicum virgatum.</title>
        <authorList>
            <person name="Lovell J.T."/>
            <person name="Jenkins J."/>
            <person name="Shu S."/>
            <person name="Juenger T.E."/>
            <person name="Schmutz J."/>
        </authorList>
    </citation>
    <scope>NUCLEOTIDE SEQUENCE [LARGE SCALE GENOMIC DNA]</scope>
    <source>
        <strain evidence="2">cv. AP13</strain>
    </source>
</reference>
<accession>A0A8T0WCF2</accession>
<gene>
    <name evidence="1" type="ORF">PVAP13_2KG362105</name>
</gene>
<keyword evidence="2" id="KW-1185">Reference proteome</keyword>